<reference evidence="1 2" key="1">
    <citation type="submission" date="2018-05" db="EMBL/GenBank/DDBJ databases">
        <title>Draft genome sequence of Scytalidium lignicola DSM 105466, a ubiquitous saprotrophic fungus.</title>
        <authorList>
            <person name="Buettner E."/>
            <person name="Gebauer A.M."/>
            <person name="Hofrichter M."/>
            <person name="Liers C."/>
            <person name="Kellner H."/>
        </authorList>
    </citation>
    <scope>NUCLEOTIDE SEQUENCE [LARGE SCALE GENOMIC DNA]</scope>
    <source>
        <strain evidence="1 2">DSM 105466</strain>
    </source>
</reference>
<dbReference type="PANTHER" id="PTHR38436">
    <property type="entry name" value="POLYKETIDE CYCLASE SNOAL-LIKE DOMAIN"/>
    <property type="match status" value="1"/>
</dbReference>
<evidence type="ECO:0008006" key="3">
    <source>
        <dbReference type="Google" id="ProtNLM"/>
    </source>
</evidence>
<name>A0A3E2H0E0_SCYLI</name>
<keyword evidence="2" id="KW-1185">Reference proteome</keyword>
<feature type="non-terminal residue" evidence="1">
    <location>
        <position position="148"/>
    </location>
</feature>
<dbReference type="EMBL" id="NCSJ02000261">
    <property type="protein sequence ID" value="RFU26453.1"/>
    <property type="molecule type" value="Genomic_DNA"/>
</dbReference>
<protein>
    <recommendedName>
        <fullName evidence="3">SnoaL-like domain-containing protein</fullName>
    </recommendedName>
</protein>
<dbReference type="InterPro" id="IPR032710">
    <property type="entry name" value="NTF2-like_dom_sf"/>
</dbReference>
<dbReference type="InterPro" id="IPR009959">
    <property type="entry name" value="Cyclase_SnoaL-like"/>
</dbReference>
<dbReference type="Pfam" id="PF07366">
    <property type="entry name" value="SnoaL"/>
    <property type="match status" value="1"/>
</dbReference>
<gene>
    <name evidence="1" type="ORF">B7463_g9892</name>
</gene>
<dbReference type="Proteomes" id="UP000258309">
    <property type="component" value="Unassembled WGS sequence"/>
</dbReference>
<dbReference type="AlphaFoldDB" id="A0A3E2H0E0"/>
<accession>A0A3E2H0E0</accession>
<evidence type="ECO:0000313" key="2">
    <source>
        <dbReference type="Proteomes" id="UP000258309"/>
    </source>
</evidence>
<feature type="non-terminal residue" evidence="1">
    <location>
        <position position="1"/>
    </location>
</feature>
<dbReference type="Gene3D" id="3.10.450.50">
    <property type="match status" value="1"/>
</dbReference>
<dbReference type="PANTHER" id="PTHR38436:SF1">
    <property type="entry name" value="ESTER CYCLASE"/>
    <property type="match status" value="1"/>
</dbReference>
<dbReference type="OrthoDB" id="4136194at2759"/>
<proteinExistence type="predicted"/>
<sequence>MASPPITKPDTPDQMEAIITRFYNDIWNVFDVSPADEIIAPDVTFRGTLAEGSTDREGFKRYVREIGAAFPDFYQRIDEMYTDGETCIAQMYWTGTHTNVFRGVQPTGRKFAYPGVGIFKIHGGMIRECWVVGDTWEMWKVILDLERK</sequence>
<evidence type="ECO:0000313" key="1">
    <source>
        <dbReference type="EMBL" id="RFU26453.1"/>
    </source>
</evidence>
<comment type="caution">
    <text evidence="1">The sequence shown here is derived from an EMBL/GenBank/DDBJ whole genome shotgun (WGS) entry which is preliminary data.</text>
</comment>
<dbReference type="SUPFAM" id="SSF54427">
    <property type="entry name" value="NTF2-like"/>
    <property type="match status" value="1"/>
</dbReference>
<dbReference type="OMA" id="WVLGDLN"/>
<dbReference type="GO" id="GO:0030638">
    <property type="term" value="P:polyketide metabolic process"/>
    <property type="evidence" value="ECO:0007669"/>
    <property type="project" value="InterPro"/>
</dbReference>
<organism evidence="1 2">
    <name type="scientific">Scytalidium lignicola</name>
    <name type="common">Hyphomycete</name>
    <dbReference type="NCBI Taxonomy" id="5539"/>
    <lineage>
        <taxon>Eukaryota</taxon>
        <taxon>Fungi</taxon>
        <taxon>Dikarya</taxon>
        <taxon>Ascomycota</taxon>
        <taxon>Pezizomycotina</taxon>
        <taxon>Leotiomycetes</taxon>
        <taxon>Leotiomycetes incertae sedis</taxon>
        <taxon>Scytalidium</taxon>
    </lineage>
</organism>